<evidence type="ECO:0000313" key="3">
    <source>
        <dbReference type="Proteomes" id="UP000609346"/>
    </source>
</evidence>
<keyword evidence="1" id="KW-0812">Transmembrane</keyword>
<dbReference type="Proteomes" id="UP000609346">
    <property type="component" value="Unassembled WGS sequence"/>
</dbReference>
<protein>
    <submittedName>
        <fullName evidence="2">YrdB family protein</fullName>
    </submittedName>
</protein>
<keyword evidence="1" id="KW-1133">Transmembrane helix</keyword>
<proteinExistence type="predicted"/>
<dbReference type="InterPro" id="IPR021214">
    <property type="entry name" value="DUF2568"/>
</dbReference>
<dbReference type="Pfam" id="PF10823">
    <property type="entry name" value="DUF2568"/>
    <property type="match status" value="1"/>
</dbReference>
<keyword evidence="3" id="KW-1185">Reference proteome</keyword>
<gene>
    <name evidence="2" type="ORF">H8B09_10990</name>
</gene>
<comment type="caution">
    <text evidence="2">The sequence shown here is derived from an EMBL/GenBank/DDBJ whole genome shotgun (WGS) entry which is preliminary data.</text>
</comment>
<feature type="transmembrane region" description="Helical" evidence="1">
    <location>
        <begin position="31"/>
        <end position="54"/>
    </location>
</feature>
<dbReference type="RefSeq" id="WP_191203537.1">
    <property type="nucleotide sequence ID" value="NZ_JACXZA010000002.1"/>
</dbReference>
<name>A0ABR8MTJ9_9BACL</name>
<organism evidence="2 3">
    <name type="scientific">Paenibacillus terricola</name>
    <dbReference type="NCBI Taxonomy" id="2763503"/>
    <lineage>
        <taxon>Bacteria</taxon>
        <taxon>Bacillati</taxon>
        <taxon>Bacillota</taxon>
        <taxon>Bacilli</taxon>
        <taxon>Bacillales</taxon>
        <taxon>Paenibacillaceae</taxon>
        <taxon>Paenibacillus</taxon>
    </lineage>
</organism>
<accession>A0ABR8MTJ9</accession>
<dbReference type="EMBL" id="JACXZA010000002">
    <property type="protein sequence ID" value="MBD3919280.1"/>
    <property type="molecule type" value="Genomic_DNA"/>
</dbReference>
<feature type="transmembrane region" description="Helical" evidence="1">
    <location>
        <begin position="88"/>
        <end position="107"/>
    </location>
</feature>
<feature type="transmembrane region" description="Helical" evidence="1">
    <location>
        <begin position="61"/>
        <end position="82"/>
    </location>
</feature>
<sequence>MKSLVLTVFFLLELAAMIAFGYWGYHIETAGVVKVGLAIAVPLVVIVMWGMFLAPKASYPVFAYPTRSALKLLVFVLAFAALYASGQATYAVLFLVISVITVGTVFMKNWHHI</sequence>
<reference evidence="2 3" key="1">
    <citation type="submission" date="2020-09" db="EMBL/GenBank/DDBJ databases">
        <title>Paenibacillus sp. strain PR3 16S rRNA gene Genome sequencing and assembly.</title>
        <authorList>
            <person name="Kim J."/>
        </authorList>
    </citation>
    <scope>NUCLEOTIDE SEQUENCE [LARGE SCALE GENOMIC DNA]</scope>
    <source>
        <strain evidence="2 3">PR3</strain>
    </source>
</reference>
<evidence type="ECO:0000256" key="1">
    <source>
        <dbReference type="SAM" id="Phobius"/>
    </source>
</evidence>
<evidence type="ECO:0000313" key="2">
    <source>
        <dbReference type="EMBL" id="MBD3919280.1"/>
    </source>
</evidence>
<keyword evidence="1" id="KW-0472">Membrane</keyword>